<protein>
    <submittedName>
        <fullName evidence="2">Uncharacterized protein</fullName>
    </submittedName>
</protein>
<sequence>MPVFARPADPAEAWRKSCGSPTPAGLPAVVLTAVALRRRRHAPAPAAGSRPRPPPRPSRRS</sequence>
<feature type="region of interest" description="Disordered" evidence="1">
    <location>
        <begin position="37"/>
        <end position="61"/>
    </location>
</feature>
<gene>
    <name evidence="2" type="ORF">G3I50_04640</name>
</gene>
<evidence type="ECO:0000313" key="3">
    <source>
        <dbReference type="Proteomes" id="UP000469670"/>
    </source>
</evidence>
<dbReference type="InterPro" id="IPR017756">
    <property type="entry name" value="TM_Gly-Cys-Arg_CS"/>
</dbReference>
<feature type="compositionally biased region" description="Pro residues" evidence="1">
    <location>
        <begin position="51"/>
        <end position="61"/>
    </location>
</feature>
<organism evidence="2 3">
    <name type="scientific">Streptomyces parvus</name>
    <dbReference type="NCBI Taxonomy" id="66428"/>
    <lineage>
        <taxon>Bacteria</taxon>
        <taxon>Bacillati</taxon>
        <taxon>Actinomycetota</taxon>
        <taxon>Actinomycetes</taxon>
        <taxon>Kitasatosporales</taxon>
        <taxon>Streptomycetaceae</taxon>
        <taxon>Streptomyces</taxon>
    </lineage>
</organism>
<evidence type="ECO:0000313" key="2">
    <source>
        <dbReference type="EMBL" id="NEC17552.1"/>
    </source>
</evidence>
<dbReference type="AlphaFoldDB" id="A0A7K3RRR7"/>
<name>A0A7K3RRR7_9ACTN</name>
<feature type="region of interest" description="Disordered" evidence="1">
    <location>
        <begin position="1"/>
        <end position="25"/>
    </location>
</feature>
<evidence type="ECO:0000256" key="1">
    <source>
        <dbReference type="SAM" id="MobiDB-lite"/>
    </source>
</evidence>
<dbReference type="EMBL" id="JAAGMP010000231">
    <property type="protein sequence ID" value="NEC17552.1"/>
    <property type="molecule type" value="Genomic_DNA"/>
</dbReference>
<accession>A0A7K3RRR7</accession>
<reference evidence="2 3" key="1">
    <citation type="submission" date="2020-01" db="EMBL/GenBank/DDBJ databases">
        <title>Insect and environment-associated Actinomycetes.</title>
        <authorList>
            <person name="Currrie C."/>
            <person name="Chevrette M."/>
            <person name="Carlson C."/>
            <person name="Stubbendieck R."/>
            <person name="Wendt-Pienkowski E."/>
        </authorList>
    </citation>
    <scope>NUCLEOTIDE SEQUENCE [LARGE SCALE GENOMIC DNA]</scope>
    <source>
        <strain evidence="2 3">SID7590</strain>
    </source>
</reference>
<dbReference type="NCBIfam" id="TIGR03382">
    <property type="entry name" value="GC_trans_RRR"/>
    <property type="match status" value="1"/>
</dbReference>
<comment type="caution">
    <text evidence="2">The sequence shown here is derived from an EMBL/GenBank/DDBJ whole genome shotgun (WGS) entry which is preliminary data.</text>
</comment>
<proteinExistence type="predicted"/>
<feature type="non-terminal residue" evidence="2">
    <location>
        <position position="61"/>
    </location>
</feature>
<dbReference type="Proteomes" id="UP000469670">
    <property type="component" value="Unassembled WGS sequence"/>
</dbReference>